<dbReference type="PANTHER" id="PTHR35043">
    <property type="entry name" value="TRANSCRIPTION FACTOR DOMAIN-CONTAINING PROTEIN"/>
    <property type="match status" value="1"/>
</dbReference>
<feature type="transmembrane region" description="Helical" evidence="1">
    <location>
        <begin position="402"/>
        <end position="427"/>
    </location>
</feature>
<keyword evidence="1" id="KW-0472">Membrane</keyword>
<evidence type="ECO:0000313" key="2">
    <source>
        <dbReference type="EMBL" id="KAF9477307.1"/>
    </source>
</evidence>
<evidence type="ECO:0000313" key="3">
    <source>
        <dbReference type="Proteomes" id="UP000807469"/>
    </source>
</evidence>
<dbReference type="AlphaFoldDB" id="A0A9P6CSH4"/>
<keyword evidence="1" id="KW-0812">Transmembrane</keyword>
<dbReference type="OrthoDB" id="9451547at2759"/>
<keyword evidence="1" id="KW-1133">Transmembrane helix</keyword>
<protein>
    <submittedName>
        <fullName evidence="2">Uncharacterized protein</fullName>
    </submittedName>
</protein>
<name>A0A9P6CSH4_9AGAR</name>
<comment type="caution">
    <text evidence="2">The sequence shown here is derived from an EMBL/GenBank/DDBJ whole genome shotgun (WGS) entry which is preliminary data.</text>
</comment>
<accession>A0A9P6CSH4</accession>
<reference evidence="2" key="1">
    <citation type="submission" date="2020-11" db="EMBL/GenBank/DDBJ databases">
        <authorList>
            <consortium name="DOE Joint Genome Institute"/>
            <person name="Ahrendt S."/>
            <person name="Riley R."/>
            <person name="Andreopoulos W."/>
            <person name="Labutti K."/>
            <person name="Pangilinan J."/>
            <person name="Ruiz-Duenas F.J."/>
            <person name="Barrasa J.M."/>
            <person name="Sanchez-Garcia M."/>
            <person name="Camarero S."/>
            <person name="Miyauchi S."/>
            <person name="Serrano A."/>
            <person name="Linde D."/>
            <person name="Babiker R."/>
            <person name="Drula E."/>
            <person name="Ayuso-Fernandez I."/>
            <person name="Pacheco R."/>
            <person name="Padilla G."/>
            <person name="Ferreira P."/>
            <person name="Barriuso J."/>
            <person name="Kellner H."/>
            <person name="Castanera R."/>
            <person name="Alfaro M."/>
            <person name="Ramirez L."/>
            <person name="Pisabarro A.G."/>
            <person name="Kuo A."/>
            <person name="Tritt A."/>
            <person name="Lipzen A."/>
            <person name="He G."/>
            <person name="Yan M."/>
            <person name="Ng V."/>
            <person name="Cullen D."/>
            <person name="Martin F."/>
            <person name="Rosso M.-N."/>
            <person name="Henrissat B."/>
            <person name="Hibbett D."/>
            <person name="Martinez A.T."/>
            <person name="Grigoriev I.V."/>
        </authorList>
    </citation>
    <scope>NUCLEOTIDE SEQUENCE</scope>
    <source>
        <strain evidence="2">CIRM-BRFM 674</strain>
    </source>
</reference>
<dbReference type="Proteomes" id="UP000807469">
    <property type="component" value="Unassembled WGS sequence"/>
</dbReference>
<gene>
    <name evidence="2" type="ORF">BDN70DRAFT_838058</name>
</gene>
<proteinExistence type="predicted"/>
<feature type="transmembrane region" description="Helical" evidence="1">
    <location>
        <begin position="480"/>
        <end position="501"/>
    </location>
</feature>
<sequence length="521" mass="58655">MSTVLLVAYLAHRWSLSVSTPLSWDAPRLLPRDNNLSASTGPQFDQRSVGELVWGCLATVFACSWVAVHPNIPPQDSTSLQRALIRFELMLWTILAPEIIVLWSAKQWIAARRVREAYRDRGWTVTHGFFIQMGGFALYDGRICKGVLTPQHFDELLKSGEIEFPDVTAEEIEDRSKGDGLSKGLVLLQTLWFIAQLAARVIEGLAVTQLELATSGFAALNGFMYFFWWNKPLDIRYPIPIHLLNPTIKTTKDINDIPNHPGARNSFPDVAEEVVRQHCILQDTNGCLLRHGQPIFLAFDENDSNSISLTPLSGSQTQKTLPIHKEQIYQPNNVIFVDQSSKPTPIDDHEHSSTSRVSNFQTHLEVAWESRFILVEEDPDFLLLDTPHVPMFFSAEVPRRGILLGSVISTSLGVLFGAIHVAGWNLAFPTQVESHMWRISSLIVLGYPMAFFMVLVPQLIAPPEINVRARGKWREVGDTVIFFPLYVGARLFILLEVFLALRKLSESAINDVSWTAFLPHI</sequence>
<organism evidence="2 3">
    <name type="scientific">Pholiota conissans</name>
    <dbReference type="NCBI Taxonomy" id="109636"/>
    <lineage>
        <taxon>Eukaryota</taxon>
        <taxon>Fungi</taxon>
        <taxon>Dikarya</taxon>
        <taxon>Basidiomycota</taxon>
        <taxon>Agaricomycotina</taxon>
        <taxon>Agaricomycetes</taxon>
        <taxon>Agaricomycetidae</taxon>
        <taxon>Agaricales</taxon>
        <taxon>Agaricineae</taxon>
        <taxon>Strophariaceae</taxon>
        <taxon>Pholiota</taxon>
    </lineage>
</organism>
<evidence type="ECO:0000256" key="1">
    <source>
        <dbReference type="SAM" id="Phobius"/>
    </source>
</evidence>
<dbReference type="PANTHER" id="PTHR35043:SF7">
    <property type="entry name" value="TRANSCRIPTION FACTOR DOMAIN-CONTAINING PROTEIN"/>
    <property type="match status" value="1"/>
</dbReference>
<dbReference type="EMBL" id="MU155265">
    <property type="protein sequence ID" value="KAF9477307.1"/>
    <property type="molecule type" value="Genomic_DNA"/>
</dbReference>
<feature type="transmembrane region" description="Helical" evidence="1">
    <location>
        <begin position="439"/>
        <end position="460"/>
    </location>
</feature>
<keyword evidence="3" id="KW-1185">Reference proteome</keyword>